<reference evidence="8" key="1">
    <citation type="submission" date="2021-01" db="EMBL/GenBank/DDBJ databases">
        <title>Fulvivirga kasyanovii gen. nov., sp nov., a novel member of the phylum Bacteroidetes isolated from seawater in a mussel farm.</title>
        <authorList>
            <person name="Zhao L.-H."/>
            <person name="Wang Z.-J."/>
        </authorList>
    </citation>
    <scope>NUCLEOTIDE SEQUENCE</scope>
    <source>
        <strain evidence="8">29W222</strain>
    </source>
</reference>
<keyword evidence="9" id="KW-1185">Reference proteome</keyword>
<name>A0A937KGC2_9BACT</name>
<dbReference type="EMBL" id="JAEUGD010000066">
    <property type="protein sequence ID" value="MBL6449255.1"/>
    <property type="molecule type" value="Genomic_DNA"/>
</dbReference>
<feature type="transmembrane region" description="Helical" evidence="7">
    <location>
        <begin position="239"/>
        <end position="259"/>
    </location>
</feature>
<keyword evidence="4 7" id="KW-1133">Transmembrane helix</keyword>
<feature type="transmembrane region" description="Helical" evidence="7">
    <location>
        <begin position="413"/>
        <end position="434"/>
    </location>
</feature>
<sequence>MELALLDYIIIASFFLLSLTIGLRFRKQAGKDISSFFLGGRNLPWYIAGISMVATTFAADTPLAVTELVAQNGIAGNWLWWNMLAGGMLTTFFFAKYWRRAEVLTDIEFIEMRYSGKPASFLRGFRALYFGVFMNVLIIGWVNVALMSLLQVFFDIPENQLLWYVAGAMVIVVIYSAMSGLLGVAFTDVIQFVIAMTGSIILAFLVLNSDRIGGIDGLKANLPSGTLDFFPHVGREGSGSMLALGLGSFLAFIGFQWWASWYPGAEPGGGGYIAQRMMSTKTEKDAVYSTLFFQIAHYCIRPWPWIIVALCAMLLYPELNAADSKLGYVMAMKEFLPTGLKGLLLVAFFAAYMSTISTQLNWGTSYLINDFYKRFINPEAQQKQFVQASRLGTLLLMLVALFVTSLIGTISGVWAFIIECGAGLGLVMILRWYWWRINAWSEIVATIAPFMAYGLAKFVFVQFDEAWGKGIGEDPRSFFFTIAFTTIAWIVATYLTKPTDEAQLKKFFDKIRPDGNWAPFRKSVHGDRLIKLGICWLSAIVMAYSALFLTGSFIFKAWNEGLMYTAIFVISLLVLKYTASKIHIFSDQES</sequence>
<dbReference type="AlphaFoldDB" id="A0A937KGC2"/>
<evidence type="ECO:0000256" key="6">
    <source>
        <dbReference type="RuleBase" id="RU362091"/>
    </source>
</evidence>
<keyword evidence="5 7" id="KW-0472">Membrane</keyword>
<feature type="transmembrane region" description="Helical" evidence="7">
    <location>
        <begin position="478"/>
        <end position="496"/>
    </location>
</feature>
<organism evidence="8 9">
    <name type="scientific">Fulvivirga marina</name>
    <dbReference type="NCBI Taxonomy" id="2494733"/>
    <lineage>
        <taxon>Bacteria</taxon>
        <taxon>Pseudomonadati</taxon>
        <taxon>Bacteroidota</taxon>
        <taxon>Cytophagia</taxon>
        <taxon>Cytophagales</taxon>
        <taxon>Fulvivirgaceae</taxon>
        <taxon>Fulvivirga</taxon>
    </lineage>
</organism>
<gene>
    <name evidence="8" type="ORF">JMN32_23295</name>
</gene>
<evidence type="ECO:0000256" key="4">
    <source>
        <dbReference type="ARBA" id="ARBA00022989"/>
    </source>
</evidence>
<dbReference type="Pfam" id="PF00474">
    <property type="entry name" value="SSF"/>
    <property type="match status" value="1"/>
</dbReference>
<feature type="transmembrane region" description="Helical" evidence="7">
    <location>
        <begin position="388"/>
        <end position="407"/>
    </location>
</feature>
<feature type="transmembrane region" description="Helical" evidence="7">
    <location>
        <begin position="6"/>
        <end position="23"/>
    </location>
</feature>
<feature type="transmembrane region" description="Helical" evidence="7">
    <location>
        <begin position="561"/>
        <end position="579"/>
    </location>
</feature>
<evidence type="ECO:0000256" key="2">
    <source>
        <dbReference type="ARBA" id="ARBA00006434"/>
    </source>
</evidence>
<feature type="transmembrane region" description="Helical" evidence="7">
    <location>
        <begin position="43"/>
        <end position="59"/>
    </location>
</feature>
<dbReference type="GO" id="GO:0005412">
    <property type="term" value="F:D-glucose:sodium symporter activity"/>
    <property type="evidence" value="ECO:0007669"/>
    <property type="project" value="TreeGrafter"/>
</dbReference>
<feature type="transmembrane region" description="Helical" evidence="7">
    <location>
        <begin position="303"/>
        <end position="322"/>
    </location>
</feature>
<evidence type="ECO:0000256" key="1">
    <source>
        <dbReference type="ARBA" id="ARBA00004141"/>
    </source>
</evidence>
<accession>A0A937KGC2</accession>
<feature type="transmembrane region" description="Helical" evidence="7">
    <location>
        <begin position="443"/>
        <end position="463"/>
    </location>
</feature>
<evidence type="ECO:0000256" key="7">
    <source>
        <dbReference type="SAM" id="Phobius"/>
    </source>
</evidence>
<feature type="transmembrane region" description="Helical" evidence="7">
    <location>
        <begin position="342"/>
        <end position="368"/>
    </location>
</feature>
<dbReference type="Proteomes" id="UP000614216">
    <property type="component" value="Unassembled WGS sequence"/>
</dbReference>
<feature type="transmembrane region" description="Helical" evidence="7">
    <location>
        <begin position="79"/>
        <end position="98"/>
    </location>
</feature>
<dbReference type="Gene3D" id="1.20.1730.10">
    <property type="entry name" value="Sodium/glucose cotransporter"/>
    <property type="match status" value="1"/>
</dbReference>
<evidence type="ECO:0000256" key="5">
    <source>
        <dbReference type="ARBA" id="ARBA00023136"/>
    </source>
</evidence>
<dbReference type="PANTHER" id="PTHR11819:SF77">
    <property type="entry name" value="SODIUM_GLUCOSE COTRANSPORT PROTEIN"/>
    <property type="match status" value="1"/>
</dbReference>
<evidence type="ECO:0000313" key="9">
    <source>
        <dbReference type="Proteomes" id="UP000614216"/>
    </source>
</evidence>
<dbReference type="InterPro" id="IPR001734">
    <property type="entry name" value="Na/solute_symporter"/>
</dbReference>
<dbReference type="CDD" id="cd11477">
    <property type="entry name" value="SLC5sbd_u1"/>
    <property type="match status" value="1"/>
</dbReference>
<keyword evidence="3 7" id="KW-0812">Transmembrane</keyword>
<protein>
    <submittedName>
        <fullName evidence="8">Na+:solute symporter</fullName>
    </submittedName>
</protein>
<comment type="caution">
    <text evidence="8">The sequence shown here is derived from an EMBL/GenBank/DDBJ whole genome shotgun (WGS) entry which is preliminary data.</text>
</comment>
<dbReference type="PANTHER" id="PTHR11819">
    <property type="entry name" value="SOLUTE CARRIER FAMILY 5"/>
    <property type="match status" value="1"/>
</dbReference>
<proteinExistence type="inferred from homology"/>
<evidence type="ECO:0000313" key="8">
    <source>
        <dbReference type="EMBL" id="MBL6449255.1"/>
    </source>
</evidence>
<feature type="transmembrane region" description="Helical" evidence="7">
    <location>
        <begin position="127"/>
        <end position="149"/>
    </location>
</feature>
<comment type="similarity">
    <text evidence="2 6">Belongs to the sodium:solute symporter (SSF) (TC 2.A.21) family.</text>
</comment>
<feature type="transmembrane region" description="Helical" evidence="7">
    <location>
        <begin position="529"/>
        <end position="555"/>
    </location>
</feature>
<feature type="transmembrane region" description="Helical" evidence="7">
    <location>
        <begin position="189"/>
        <end position="207"/>
    </location>
</feature>
<evidence type="ECO:0000256" key="3">
    <source>
        <dbReference type="ARBA" id="ARBA00022692"/>
    </source>
</evidence>
<feature type="transmembrane region" description="Helical" evidence="7">
    <location>
        <begin position="161"/>
        <end position="182"/>
    </location>
</feature>
<dbReference type="InterPro" id="IPR038377">
    <property type="entry name" value="Na/Glc_symporter_sf"/>
</dbReference>
<dbReference type="PROSITE" id="PS50283">
    <property type="entry name" value="NA_SOLUT_SYMP_3"/>
    <property type="match status" value="1"/>
</dbReference>
<dbReference type="RefSeq" id="WP_202858787.1">
    <property type="nucleotide sequence ID" value="NZ_JAEUGD010000066.1"/>
</dbReference>
<dbReference type="GO" id="GO:0005886">
    <property type="term" value="C:plasma membrane"/>
    <property type="evidence" value="ECO:0007669"/>
    <property type="project" value="TreeGrafter"/>
</dbReference>
<comment type="subcellular location">
    <subcellularLocation>
        <location evidence="1">Membrane</location>
        <topology evidence="1">Multi-pass membrane protein</topology>
    </subcellularLocation>
</comment>